<dbReference type="Proteomes" id="UP000000763">
    <property type="component" value="Chromosome 2"/>
</dbReference>
<accession>Q6ZGX6</accession>
<dbReference type="AlphaFoldDB" id="Q6ZGX6"/>
<evidence type="ECO:0000313" key="1">
    <source>
        <dbReference type="EMBL" id="BAD12902.1"/>
    </source>
</evidence>
<organism evidence="1 2">
    <name type="scientific">Oryza sativa subsp. japonica</name>
    <name type="common">Rice</name>
    <dbReference type="NCBI Taxonomy" id="39947"/>
    <lineage>
        <taxon>Eukaryota</taxon>
        <taxon>Viridiplantae</taxon>
        <taxon>Streptophyta</taxon>
        <taxon>Embryophyta</taxon>
        <taxon>Tracheophyta</taxon>
        <taxon>Spermatophyta</taxon>
        <taxon>Magnoliopsida</taxon>
        <taxon>Liliopsida</taxon>
        <taxon>Poales</taxon>
        <taxon>Poaceae</taxon>
        <taxon>BOP clade</taxon>
        <taxon>Oryzoideae</taxon>
        <taxon>Oryzeae</taxon>
        <taxon>Oryzinae</taxon>
        <taxon>Oryza</taxon>
        <taxon>Oryza sativa</taxon>
    </lineage>
</organism>
<proteinExistence type="predicted"/>
<evidence type="ECO:0000313" key="2">
    <source>
        <dbReference type="Proteomes" id="UP000000763"/>
    </source>
</evidence>
<gene>
    <name evidence="1" type="primary">OJ2056_H01.27</name>
</gene>
<protein>
    <submittedName>
        <fullName evidence="1">Uncharacterized protein</fullName>
    </submittedName>
</protein>
<dbReference type="EMBL" id="AP004098">
    <property type="protein sequence ID" value="BAD12902.1"/>
    <property type="molecule type" value="Genomic_DNA"/>
</dbReference>
<sequence>MSSNRFFIRMTKLLLRQTKCSQPPPLAKGLNSSWLSRLTFDACSLARGKAPDPPRMCSEEGVRNPSSLARKTNVRVENEIVALGKWGEEHNPRRHGLQG</sequence>
<name>Q6ZGX6_ORYSJ</name>
<reference evidence="2" key="1">
    <citation type="journal article" date="2005" name="Nature">
        <title>The map-based sequence of the rice genome.</title>
        <authorList>
            <consortium name="International rice genome sequencing project (IRGSP)"/>
            <person name="Matsumoto T."/>
            <person name="Wu J."/>
            <person name="Kanamori H."/>
            <person name="Katayose Y."/>
            <person name="Fujisawa M."/>
            <person name="Namiki N."/>
            <person name="Mizuno H."/>
            <person name="Yamamoto K."/>
            <person name="Antonio B.A."/>
            <person name="Baba T."/>
            <person name="Sakata K."/>
            <person name="Nagamura Y."/>
            <person name="Aoki H."/>
            <person name="Arikawa K."/>
            <person name="Arita K."/>
            <person name="Bito T."/>
            <person name="Chiden Y."/>
            <person name="Fujitsuka N."/>
            <person name="Fukunaka R."/>
            <person name="Hamada M."/>
            <person name="Harada C."/>
            <person name="Hayashi A."/>
            <person name="Hijishita S."/>
            <person name="Honda M."/>
            <person name="Hosokawa S."/>
            <person name="Ichikawa Y."/>
            <person name="Idonuma A."/>
            <person name="Iijima M."/>
            <person name="Ikeda M."/>
            <person name="Ikeno M."/>
            <person name="Ito K."/>
            <person name="Ito S."/>
            <person name="Ito T."/>
            <person name="Ito Y."/>
            <person name="Ito Y."/>
            <person name="Iwabuchi A."/>
            <person name="Kamiya K."/>
            <person name="Karasawa W."/>
            <person name="Kurita K."/>
            <person name="Katagiri S."/>
            <person name="Kikuta A."/>
            <person name="Kobayashi H."/>
            <person name="Kobayashi N."/>
            <person name="Machita K."/>
            <person name="Maehara T."/>
            <person name="Masukawa M."/>
            <person name="Mizubayashi T."/>
            <person name="Mukai Y."/>
            <person name="Nagasaki H."/>
            <person name="Nagata Y."/>
            <person name="Naito S."/>
            <person name="Nakashima M."/>
            <person name="Nakama Y."/>
            <person name="Nakamichi Y."/>
            <person name="Nakamura M."/>
            <person name="Meguro A."/>
            <person name="Negishi M."/>
            <person name="Ohta I."/>
            <person name="Ohta T."/>
            <person name="Okamoto M."/>
            <person name="Ono N."/>
            <person name="Saji S."/>
            <person name="Sakaguchi M."/>
            <person name="Sakai K."/>
            <person name="Shibata M."/>
            <person name="Shimokawa T."/>
            <person name="Song J."/>
            <person name="Takazaki Y."/>
            <person name="Terasawa K."/>
            <person name="Tsugane M."/>
            <person name="Tsuji K."/>
            <person name="Ueda S."/>
            <person name="Waki K."/>
            <person name="Yamagata H."/>
            <person name="Yamamoto M."/>
            <person name="Yamamoto S."/>
            <person name="Yamane H."/>
            <person name="Yoshiki S."/>
            <person name="Yoshihara R."/>
            <person name="Yukawa K."/>
            <person name="Zhong H."/>
            <person name="Yano M."/>
            <person name="Yuan Q."/>
            <person name="Ouyang S."/>
            <person name="Liu J."/>
            <person name="Jones K.M."/>
            <person name="Gansberger K."/>
            <person name="Moffat K."/>
            <person name="Hill J."/>
            <person name="Bera J."/>
            <person name="Fadrosh D."/>
            <person name="Jin S."/>
            <person name="Johri S."/>
            <person name="Kim M."/>
            <person name="Overton L."/>
            <person name="Reardon M."/>
            <person name="Tsitrin T."/>
            <person name="Vuong H."/>
            <person name="Weaver B."/>
            <person name="Ciecko A."/>
            <person name="Tallon L."/>
            <person name="Jackson J."/>
            <person name="Pai G."/>
            <person name="Aken S.V."/>
            <person name="Utterback T."/>
            <person name="Reidmuller S."/>
            <person name="Feldblyum T."/>
            <person name="Hsiao J."/>
            <person name="Zismann V."/>
            <person name="Iobst S."/>
            <person name="de Vazeille A.R."/>
            <person name="Buell C.R."/>
            <person name="Ying K."/>
            <person name="Li Y."/>
            <person name="Lu T."/>
            <person name="Huang Y."/>
            <person name="Zhao Q."/>
            <person name="Feng Q."/>
            <person name="Zhang L."/>
            <person name="Zhu J."/>
            <person name="Weng Q."/>
            <person name="Mu J."/>
            <person name="Lu Y."/>
            <person name="Fan D."/>
            <person name="Liu Y."/>
            <person name="Guan J."/>
            <person name="Zhang Y."/>
            <person name="Yu S."/>
            <person name="Liu X."/>
            <person name="Zhang Y."/>
            <person name="Hong G."/>
            <person name="Han B."/>
            <person name="Choisne N."/>
            <person name="Demange N."/>
            <person name="Orjeda G."/>
            <person name="Samain S."/>
            <person name="Cattolico L."/>
            <person name="Pelletier E."/>
            <person name="Couloux A."/>
            <person name="Segurens B."/>
            <person name="Wincker P."/>
            <person name="D'Hont A."/>
            <person name="Scarpelli C."/>
            <person name="Weissenbach J."/>
            <person name="Salanoubat M."/>
            <person name="Quetier F."/>
            <person name="Yu Y."/>
            <person name="Kim H.R."/>
            <person name="Rambo T."/>
            <person name="Currie J."/>
            <person name="Collura K."/>
            <person name="Luo M."/>
            <person name="Yang T."/>
            <person name="Ammiraju J.S.S."/>
            <person name="Engler F."/>
            <person name="Soderlund C."/>
            <person name="Wing R.A."/>
            <person name="Palmer L.E."/>
            <person name="de la Bastide M."/>
            <person name="Spiegel L."/>
            <person name="Nascimento L."/>
            <person name="Zutavern T."/>
            <person name="O'Shaughnessy A."/>
            <person name="Dike S."/>
            <person name="Dedhia N."/>
            <person name="Preston R."/>
            <person name="Balija V."/>
            <person name="McCombie W.R."/>
            <person name="Chow T."/>
            <person name="Chen H."/>
            <person name="Chung M."/>
            <person name="Chen C."/>
            <person name="Shaw J."/>
            <person name="Wu H."/>
            <person name="Hsiao K."/>
            <person name="Chao Y."/>
            <person name="Chu M."/>
            <person name="Cheng C."/>
            <person name="Hour A."/>
            <person name="Lee P."/>
            <person name="Lin S."/>
            <person name="Lin Y."/>
            <person name="Liou J."/>
            <person name="Liu S."/>
            <person name="Hsing Y."/>
            <person name="Raghuvanshi S."/>
            <person name="Mohanty A."/>
            <person name="Bharti A.K."/>
            <person name="Gaur A."/>
            <person name="Gupta V."/>
            <person name="Kumar D."/>
            <person name="Ravi V."/>
            <person name="Vij S."/>
            <person name="Kapur A."/>
            <person name="Khurana P."/>
            <person name="Khurana P."/>
            <person name="Khurana J.P."/>
            <person name="Tyagi A.K."/>
            <person name="Gaikwad K."/>
            <person name="Singh A."/>
            <person name="Dalal V."/>
            <person name="Srivastava S."/>
            <person name="Dixit A."/>
            <person name="Pal A.K."/>
            <person name="Ghazi I.A."/>
            <person name="Yadav M."/>
            <person name="Pandit A."/>
            <person name="Bhargava A."/>
            <person name="Sureshbabu K."/>
            <person name="Batra K."/>
            <person name="Sharma T.R."/>
            <person name="Mohapatra T."/>
            <person name="Singh N.K."/>
            <person name="Messing J."/>
            <person name="Nelson A.B."/>
            <person name="Fuks G."/>
            <person name="Kavchok S."/>
            <person name="Keizer G."/>
            <person name="Linton E."/>
            <person name="Llaca V."/>
            <person name="Song R."/>
            <person name="Tanyolac B."/>
            <person name="Young S."/>
            <person name="Ho-Il K."/>
            <person name="Hahn J.H."/>
            <person name="Sangsakoo G."/>
            <person name="Vanavichit A."/>
            <person name="de Mattos Luiz.A.T."/>
            <person name="Zimmer P.D."/>
            <person name="Malone G."/>
            <person name="Dellagostin O."/>
            <person name="de Oliveira A.C."/>
            <person name="Bevan M."/>
            <person name="Bancroft I."/>
            <person name="Minx P."/>
            <person name="Cordum H."/>
            <person name="Wilson R."/>
            <person name="Cheng Z."/>
            <person name="Jin W."/>
            <person name="Jiang J."/>
            <person name="Leong S.A."/>
            <person name="Iwama H."/>
            <person name="Gojobori T."/>
            <person name="Itoh T."/>
            <person name="Niimura Y."/>
            <person name="Fujii Y."/>
            <person name="Habara T."/>
            <person name="Sakai H."/>
            <person name="Sato Y."/>
            <person name="Wilson G."/>
            <person name="Kumar K."/>
            <person name="McCouch S."/>
            <person name="Juretic N."/>
            <person name="Hoen D."/>
            <person name="Wright S."/>
            <person name="Bruskiewich R."/>
            <person name="Bureau T."/>
            <person name="Miyao A."/>
            <person name="Hirochika H."/>
            <person name="Nishikawa T."/>
            <person name="Kadowaki K."/>
            <person name="Sugiura M."/>
            <person name="Burr B."/>
            <person name="Sasaki T."/>
        </authorList>
    </citation>
    <scope>NUCLEOTIDE SEQUENCE [LARGE SCALE GENOMIC DNA]</scope>
    <source>
        <strain evidence="2">cv. Nipponbare</strain>
    </source>
</reference>
<reference evidence="2" key="2">
    <citation type="journal article" date="2008" name="Nucleic Acids Res.">
        <title>The rice annotation project database (RAP-DB): 2008 update.</title>
        <authorList>
            <consortium name="The rice annotation project (RAP)"/>
        </authorList>
    </citation>
    <scope>GENOME REANNOTATION</scope>
    <source>
        <strain evidence="2">cv. Nipponbare</strain>
    </source>
</reference>